<reference evidence="1" key="1">
    <citation type="submission" date="2019-09" db="EMBL/GenBank/DDBJ databases">
        <title>Draft genome information of white flower Hibiscus syriacus.</title>
        <authorList>
            <person name="Kim Y.-M."/>
        </authorList>
    </citation>
    <scope>NUCLEOTIDE SEQUENCE [LARGE SCALE GENOMIC DNA]</scope>
    <source>
        <strain evidence="1">YM2019G1</strain>
    </source>
</reference>
<evidence type="ECO:0000313" key="2">
    <source>
        <dbReference type="Proteomes" id="UP000436088"/>
    </source>
</evidence>
<sequence length="116" mass="12962">MATASKGQWILAFQSLDGPDHDEVVNQIVRAAETLGFLPSYHPGVPEDVDMEKKESGYGVMEDTKCRYRVRTTSTKSRVSIPIFVSPQGTQKIAPLPQVVEKDGWLVTENYCFQIT</sequence>
<dbReference type="AlphaFoldDB" id="A0A6A2X4F8"/>
<dbReference type="Proteomes" id="UP000436088">
    <property type="component" value="Unassembled WGS sequence"/>
</dbReference>
<proteinExistence type="predicted"/>
<keyword evidence="2" id="KW-1185">Reference proteome</keyword>
<organism evidence="1 2">
    <name type="scientific">Hibiscus syriacus</name>
    <name type="common">Rose of Sharon</name>
    <dbReference type="NCBI Taxonomy" id="106335"/>
    <lineage>
        <taxon>Eukaryota</taxon>
        <taxon>Viridiplantae</taxon>
        <taxon>Streptophyta</taxon>
        <taxon>Embryophyta</taxon>
        <taxon>Tracheophyta</taxon>
        <taxon>Spermatophyta</taxon>
        <taxon>Magnoliopsida</taxon>
        <taxon>eudicotyledons</taxon>
        <taxon>Gunneridae</taxon>
        <taxon>Pentapetalae</taxon>
        <taxon>rosids</taxon>
        <taxon>malvids</taxon>
        <taxon>Malvales</taxon>
        <taxon>Malvaceae</taxon>
        <taxon>Malvoideae</taxon>
        <taxon>Hibiscus</taxon>
    </lineage>
</organism>
<name>A0A6A2X4F8_HIBSY</name>
<gene>
    <name evidence="1" type="ORF">F3Y22_tig00112226pilonHSYRG00090</name>
</gene>
<dbReference type="EMBL" id="VEPZ02001523">
    <property type="protein sequence ID" value="KAE8669668.1"/>
    <property type="molecule type" value="Genomic_DNA"/>
</dbReference>
<dbReference type="SUPFAM" id="SSF51197">
    <property type="entry name" value="Clavaminate synthase-like"/>
    <property type="match status" value="1"/>
</dbReference>
<accession>A0A6A2X4F8</accession>
<comment type="caution">
    <text evidence="1">The sequence shown here is derived from an EMBL/GenBank/DDBJ whole genome shotgun (WGS) entry which is preliminary data.</text>
</comment>
<protein>
    <submittedName>
        <fullName evidence="1">Uncharacterized protein</fullName>
    </submittedName>
</protein>
<evidence type="ECO:0000313" key="1">
    <source>
        <dbReference type="EMBL" id="KAE8669668.1"/>
    </source>
</evidence>